<dbReference type="EMBL" id="BK032843">
    <property type="protein sequence ID" value="DAF63789.1"/>
    <property type="molecule type" value="Genomic_DNA"/>
</dbReference>
<keyword evidence="1" id="KW-0812">Transmembrane</keyword>
<name>A0A8S5TKH4_9CAUD</name>
<organism evidence="2">
    <name type="scientific">Podoviridae sp. ctz6O13</name>
    <dbReference type="NCBI Taxonomy" id="2827757"/>
    <lineage>
        <taxon>Viruses</taxon>
        <taxon>Duplodnaviria</taxon>
        <taxon>Heunggongvirae</taxon>
        <taxon>Uroviricota</taxon>
        <taxon>Caudoviricetes</taxon>
    </lineage>
</organism>
<feature type="transmembrane region" description="Helical" evidence="1">
    <location>
        <begin position="45"/>
        <end position="70"/>
    </location>
</feature>
<feature type="transmembrane region" description="Helical" evidence="1">
    <location>
        <begin position="6"/>
        <end position="24"/>
    </location>
</feature>
<keyword evidence="1" id="KW-1133">Transmembrane helix</keyword>
<evidence type="ECO:0000256" key="1">
    <source>
        <dbReference type="SAM" id="Phobius"/>
    </source>
</evidence>
<sequence>MYFLWIYLLGVIVDFTLILCLRYHQVKNSNLDMLEKRITFKREMMSDTPLCVFSWLGLIIAVGTALSAWLAELAEPLISNILNRMFPDER</sequence>
<protein>
    <submittedName>
        <fullName evidence="2">Uncharacterized protein</fullName>
    </submittedName>
</protein>
<reference evidence="2" key="1">
    <citation type="journal article" date="2021" name="Proc. Natl. Acad. Sci. U.S.A.">
        <title>A Catalog of Tens of Thousands of Viruses from Human Metagenomes Reveals Hidden Associations with Chronic Diseases.</title>
        <authorList>
            <person name="Tisza M.J."/>
            <person name="Buck C.B."/>
        </authorList>
    </citation>
    <scope>NUCLEOTIDE SEQUENCE</scope>
    <source>
        <strain evidence="2">Ctz6O13</strain>
    </source>
</reference>
<evidence type="ECO:0000313" key="2">
    <source>
        <dbReference type="EMBL" id="DAF63789.1"/>
    </source>
</evidence>
<accession>A0A8S5TKH4</accession>
<proteinExistence type="predicted"/>
<keyword evidence="1" id="KW-0472">Membrane</keyword>